<evidence type="ECO:0000313" key="2">
    <source>
        <dbReference type="EMBL" id="WLR43004.1"/>
    </source>
</evidence>
<name>A0ABY9JW35_9BACI</name>
<dbReference type="PANTHER" id="PTHR30032">
    <property type="entry name" value="N-ACETYLMURAMOYL-L-ALANINE AMIDASE-RELATED"/>
    <property type="match status" value="1"/>
</dbReference>
<keyword evidence="1" id="KW-0732">Signal</keyword>
<dbReference type="Gene3D" id="3.40.50.12090">
    <property type="match status" value="2"/>
</dbReference>
<proteinExistence type="predicted"/>
<dbReference type="PANTHER" id="PTHR30032:SF8">
    <property type="entry name" value="GERMINATION-SPECIFIC N-ACETYLMURAMOYL-L-ALANINE AMIDASE"/>
    <property type="match status" value="1"/>
</dbReference>
<accession>A0ABY9JW35</accession>
<evidence type="ECO:0000313" key="3">
    <source>
        <dbReference type="Proteomes" id="UP001197974"/>
    </source>
</evidence>
<evidence type="ECO:0000256" key="1">
    <source>
        <dbReference type="SAM" id="SignalP"/>
    </source>
</evidence>
<dbReference type="InterPro" id="IPR007253">
    <property type="entry name" value="Cell_wall-bd_2"/>
</dbReference>
<dbReference type="Pfam" id="PF04122">
    <property type="entry name" value="CW_binding_2"/>
    <property type="match status" value="3"/>
</dbReference>
<protein>
    <submittedName>
        <fullName evidence="2">Cell wall-binding repeat-containing protein</fullName>
    </submittedName>
</protein>
<dbReference type="RefSeq" id="WP_226538820.1">
    <property type="nucleotide sequence ID" value="NZ_CP129013.1"/>
</dbReference>
<reference evidence="2 3" key="1">
    <citation type="submission" date="2023-06" db="EMBL/GenBank/DDBJ databases">
        <title>Five Gram-positive bacteria isolated from mangrove sediments in Shenzhen, Guangdong, China.</title>
        <authorList>
            <person name="Yu S."/>
            <person name="Zheng W."/>
            <person name="Huang Y."/>
        </authorList>
    </citation>
    <scope>NUCLEOTIDE SEQUENCE [LARGE SCALE GENOMIC DNA]</scope>
    <source>
        <strain evidence="2 3">SaN35-3</strain>
    </source>
</reference>
<keyword evidence="3" id="KW-1185">Reference proteome</keyword>
<sequence length="458" mass="50305">MQKIVYSVLILSIMIWATPLKAQATMNSLEFQSTDSNETIVEQEPNNSFDLADDLTSNKQFSGQLNVSNGDRDYIKITIPKKGVDFALAGAFNGNGMDISQWIKITLYDAEKQYLKTSEDVEMIEGVSLEEMNLSQLQVGDYYLCISADSKSTVKEINYHVAFDTALPTERIMGEDRFDTAVEISKFGWESAHYAVIATGRNFPDALAATPLAKKNDAPLLLVDKNKIPDNVMKQLNSLGVSKVHIIGGTSVISTNIEDQLEKADIKFERIYGDNRYETALEIAKTMGPSNKIAVATGQNFADALSIAPIAAKQGMPILLTEPNKIPEEVNDYLDTNNITKSYVIGGPLAISDQVFADIPEPHRIYGMNRYETNYNVISTFKDQLDFTSVYAATGANFPDALTGSALAALNSNPLLISASTPDESTEMVINTHYNDISKLFILGGENALSDRTVQLLN</sequence>
<dbReference type="Proteomes" id="UP001197974">
    <property type="component" value="Chromosome"/>
</dbReference>
<organism evidence="2 3">
    <name type="scientific">Bacillus carboniphilus</name>
    <dbReference type="NCBI Taxonomy" id="86663"/>
    <lineage>
        <taxon>Bacteria</taxon>
        <taxon>Bacillati</taxon>
        <taxon>Bacillota</taxon>
        <taxon>Bacilli</taxon>
        <taxon>Bacillales</taxon>
        <taxon>Bacillaceae</taxon>
        <taxon>Bacillus</taxon>
    </lineage>
</organism>
<dbReference type="InterPro" id="IPR051922">
    <property type="entry name" value="Bact_Sporulation_Assoc"/>
</dbReference>
<feature type="signal peptide" evidence="1">
    <location>
        <begin position="1"/>
        <end position="22"/>
    </location>
</feature>
<feature type="chain" id="PRO_5047510198" evidence="1">
    <location>
        <begin position="23"/>
        <end position="458"/>
    </location>
</feature>
<dbReference type="EMBL" id="CP129013">
    <property type="protein sequence ID" value="WLR43004.1"/>
    <property type="molecule type" value="Genomic_DNA"/>
</dbReference>
<dbReference type="Gene3D" id="2.60.120.380">
    <property type="match status" value="1"/>
</dbReference>
<gene>
    <name evidence="2" type="ORF">LC087_01930</name>
</gene>